<proteinExistence type="predicted"/>
<dbReference type="SUPFAM" id="SSF53448">
    <property type="entry name" value="Nucleotide-diphospho-sugar transferases"/>
    <property type="match status" value="1"/>
</dbReference>
<gene>
    <name evidence="2" type="ORF">DCF15_09200</name>
</gene>
<dbReference type="InterPro" id="IPR001173">
    <property type="entry name" value="Glyco_trans_2-like"/>
</dbReference>
<accession>A0A2W4ZDL1</accession>
<evidence type="ECO:0000259" key="1">
    <source>
        <dbReference type="Pfam" id="PF00535"/>
    </source>
</evidence>
<protein>
    <submittedName>
        <fullName evidence="2">Glycosyl transferase</fullName>
    </submittedName>
</protein>
<reference evidence="2 3" key="2">
    <citation type="submission" date="2018-06" db="EMBL/GenBank/DDBJ databases">
        <title>Metagenomic assembly of (sub)arctic Cyanobacteria and their associated microbiome from non-axenic cultures.</title>
        <authorList>
            <person name="Baurain D."/>
        </authorList>
    </citation>
    <scope>NUCLEOTIDE SEQUENCE [LARGE SCALE GENOMIC DNA]</scope>
    <source>
        <strain evidence="2">ULC027bin1</strain>
    </source>
</reference>
<dbReference type="CDD" id="cd00761">
    <property type="entry name" value="Glyco_tranf_GTA_type"/>
    <property type="match status" value="1"/>
</dbReference>
<dbReference type="Gene3D" id="3.90.550.10">
    <property type="entry name" value="Spore Coat Polysaccharide Biosynthesis Protein SpsA, Chain A"/>
    <property type="match status" value="1"/>
</dbReference>
<dbReference type="Proteomes" id="UP000249794">
    <property type="component" value="Unassembled WGS sequence"/>
</dbReference>
<dbReference type="AlphaFoldDB" id="A0A2W4ZDL1"/>
<dbReference type="GO" id="GO:0016740">
    <property type="term" value="F:transferase activity"/>
    <property type="evidence" value="ECO:0007669"/>
    <property type="project" value="UniProtKB-KW"/>
</dbReference>
<evidence type="ECO:0000313" key="2">
    <source>
        <dbReference type="EMBL" id="PZO56275.1"/>
    </source>
</evidence>
<dbReference type="InterPro" id="IPR029044">
    <property type="entry name" value="Nucleotide-diphossugar_trans"/>
</dbReference>
<feature type="domain" description="Glycosyltransferase 2-like" evidence="1">
    <location>
        <begin position="26"/>
        <end position="159"/>
    </location>
</feature>
<sequence>MTCSSASSAFGETVTKAVPDLSPELSVVVCTYNGRLRLPGLIAALRSQQTHCRWELVIVDNNSSDHTASLIYELDELSWRTDVPLRYCFEPQQGLAFARRRAILATQSPLIGFLDDDTLPDSHWVNAVFQFAQQHPESGAYGSSITGLYEVSPPPGFERIACCLAIINRGEQPFQYAPNRGVLPAGAGMVIRREAWLEQVPIVPALAGVKAGNLSAKGEDVETLSYIRKAWPIWHNPAMKLSHIIPKERLEKAYLKDFFWQIGLSRYPLRRLRYQRWQWPLFVGLFFISDFSKGLWYLITLSWSAARSKETMKVTYGTVENCELLLYLGSLLSPFLHHRRAAMSGLPLL</sequence>
<reference evidence="3" key="1">
    <citation type="submission" date="2018-04" db="EMBL/GenBank/DDBJ databases">
        <authorList>
            <person name="Cornet L."/>
        </authorList>
    </citation>
    <scope>NUCLEOTIDE SEQUENCE [LARGE SCALE GENOMIC DNA]</scope>
</reference>
<evidence type="ECO:0000313" key="3">
    <source>
        <dbReference type="Proteomes" id="UP000249794"/>
    </source>
</evidence>
<dbReference type="PANTHER" id="PTHR43685">
    <property type="entry name" value="GLYCOSYLTRANSFERASE"/>
    <property type="match status" value="1"/>
</dbReference>
<comment type="caution">
    <text evidence="2">The sequence shown here is derived from an EMBL/GenBank/DDBJ whole genome shotgun (WGS) entry which is preliminary data.</text>
</comment>
<organism evidence="2 3">
    <name type="scientific">Phormidesmis priestleyi</name>
    <dbReference type="NCBI Taxonomy" id="268141"/>
    <lineage>
        <taxon>Bacteria</taxon>
        <taxon>Bacillati</taxon>
        <taxon>Cyanobacteriota</taxon>
        <taxon>Cyanophyceae</taxon>
        <taxon>Leptolyngbyales</taxon>
        <taxon>Leptolyngbyaceae</taxon>
        <taxon>Phormidesmis</taxon>
    </lineage>
</organism>
<keyword evidence="2" id="KW-0808">Transferase</keyword>
<dbReference type="Pfam" id="PF00535">
    <property type="entry name" value="Glycos_transf_2"/>
    <property type="match status" value="1"/>
</dbReference>
<dbReference type="PANTHER" id="PTHR43685:SF2">
    <property type="entry name" value="GLYCOSYLTRANSFERASE 2-LIKE DOMAIN-CONTAINING PROTEIN"/>
    <property type="match status" value="1"/>
</dbReference>
<name>A0A2W4ZDL1_9CYAN</name>
<dbReference type="InterPro" id="IPR050834">
    <property type="entry name" value="Glycosyltransf_2"/>
</dbReference>
<dbReference type="EMBL" id="QBMP01000077">
    <property type="protein sequence ID" value="PZO56275.1"/>
    <property type="molecule type" value="Genomic_DNA"/>
</dbReference>
<dbReference type="NCBIfam" id="NF038302">
    <property type="entry name" value="EPS_HpsE"/>
    <property type="match status" value="1"/>
</dbReference>